<name>A0A125W9R2_ENTFL</name>
<dbReference type="AlphaFoldDB" id="A0A125W9R2"/>
<dbReference type="EMBL" id="AEBR01000008">
    <property type="protein sequence ID" value="EFM83987.1"/>
    <property type="molecule type" value="Genomic_DNA"/>
</dbReference>
<evidence type="ECO:0000313" key="1">
    <source>
        <dbReference type="EMBL" id="EFM83987.1"/>
    </source>
</evidence>
<evidence type="ECO:0000313" key="2">
    <source>
        <dbReference type="Proteomes" id="UP000004846"/>
    </source>
</evidence>
<dbReference type="RefSeq" id="WP_002358645.1">
    <property type="nucleotide sequence ID" value="NZ_GL454414.1"/>
</dbReference>
<reference evidence="2" key="1">
    <citation type="submission" date="2010-07" db="EMBL/GenBank/DDBJ databases">
        <authorList>
            <person name="Weinstock G."/>
            <person name="Sodergren E."/>
            <person name="Clifton S."/>
            <person name="Fulton L."/>
            <person name="Fulton B."/>
            <person name="Courtney L."/>
            <person name="Fronick C."/>
            <person name="Harrison M."/>
            <person name="Strong C."/>
            <person name="Farmer C."/>
            <person name="Delahaunty K."/>
            <person name="Markovic C."/>
            <person name="Hall O."/>
            <person name="Minx P."/>
            <person name="Tomlinson C."/>
            <person name="Mitreva M."/>
            <person name="Hou S."/>
            <person name="Chen J."/>
            <person name="Wollam A."/>
            <person name="Pepin K.H."/>
            <person name="Johnson M."/>
            <person name="Bhonagiri V."/>
            <person name="Zhang X."/>
            <person name="Suruliraj S."/>
            <person name="Warren W."/>
            <person name="Chinwalla A."/>
            <person name="Mardis E.R."/>
            <person name="Wilson R.K."/>
        </authorList>
    </citation>
    <scope>NUCLEOTIDE SEQUENCE [LARGE SCALE GENOMIC DNA]</scope>
    <source>
        <strain evidence="2">TX4248</strain>
    </source>
</reference>
<dbReference type="Proteomes" id="UP000004846">
    <property type="component" value="Unassembled WGS sequence"/>
</dbReference>
<organism evidence="1 2">
    <name type="scientific">Enterococcus faecalis TX4248</name>
    <dbReference type="NCBI Taxonomy" id="749495"/>
    <lineage>
        <taxon>Bacteria</taxon>
        <taxon>Bacillati</taxon>
        <taxon>Bacillota</taxon>
        <taxon>Bacilli</taxon>
        <taxon>Lactobacillales</taxon>
        <taxon>Enterococcaceae</taxon>
        <taxon>Enterococcus</taxon>
    </lineage>
</organism>
<sequence length="111" mass="12504">MSAMETVTVATKSDLLTNLNKQTDEIIISGALAQEIYHLKKQQLTETEEMGFLVGSQGAGSFLTYLIEKLSYINSALSPEEQKIEHAILRLYVIKKLTPETTLLRLKQLDY</sequence>
<gene>
    <name evidence="1" type="ORF">HMPREF9498_00332</name>
</gene>
<dbReference type="HOGENOM" id="CLU_173159_0_0_9"/>
<accession>A0A125W9R2</accession>
<proteinExistence type="predicted"/>
<comment type="caution">
    <text evidence="1">The sequence shown here is derived from an EMBL/GenBank/DDBJ whole genome shotgun (WGS) entry which is preliminary data.</text>
</comment>
<protein>
    <submittedName>
        <fullName evidence="1">Uncharacterized protein</fullName>
    </submittedName>
</protein>